<dbReference type="AlphaFoldDB" id="A0A1D9GAC9"/>
<gene>
    <name evidence="1" type="ORF">BJP36_07925</name>
</gene>
<organism evidence="1">
    <name type="scientific">Moorena producens (strain JHB)</name>
    <dbReference type="NCBI Taxonomy" id="1454205"/>
    <lineage>
        <taxon>Bacteria</taxon>
        <taxon>Bacillati</taxon>
        <taxon>Cyanobacteriota</taxon>
        <taxon>Cyanophyceae</taxon>
        <taxon>Coleofasciculales</taxon>
        <taxon>Coleofasciculaceae</taxon>
        <taxon>Moorena</taxon>
    </lineage>
</organism>
<dbReference type="Proteomes" id="UP000176944">
    <property type="component" value="Chromosome"/>
</dbReference>
<proteinExistence type="predicted"/>
<sequence>MLNYREKLNPWIIVLLQPKLSNITVGRFRRRGNAEEHLRVLKQMMPEAKFSIMFDVETIREDVVN</sequence>
<evidence type="ECO:0000313" key="1">
    <source>
        <dbReference type="EMBL" id="AOY84563.2"/>
    </source>
</evidence>
<name>A0A1D9GAC9_MOOP1</name>
<evidence type="ECO:0008006" key="2">
    <source>
        <dbReference type="Google" id="ProtNLM"/>
    </source>
</evidence>
<reference evidence="1" key="2">
    <citation type="submission" date="2022-10" db="EMBL/GenBank/DDBJ databases">
        <authorList>
            <person name="Ngo T.-E."/>
        </authorList>
    </citation>
    <scope>NUCLEOTIDE SEQUENCE</scope>
    <source>
        <strain evidence="1">JHB</strain>
    </source>
</reference>
<dbReference type="EMBL" id="CP017708">
    <property type="protein sequence ID" value="AOY84563.2"/>
    <property type="molecule type" value="Genomic_DNA"/>
</dbReference>
<reference evidence="1" key="1">
    <citation type="journal article" date="2017" name="Proc. Natl. Acad. Sci. U.S.A.">
        <title>Comparative genomics uncovers the prolific and distinctive metabolic potential of the cyanobacterial genus Moorea.</title>
        <authorList>
            <person name="Leao T."/>
            <person name="Castelao G."/>
            <person name="Korobeynikov A."/>
            <person name="Monroe E.A."/>
            <person name="Podell S."/>
            <person name="Glukhov E."/>
            <person name="Allen E.E."/>
            <person name="Gerwick W.H."/>
            <person name="Gerwick L."/>
        </authorList>
    </citation>
    <scope>NUCLEOTIDE SEQUENCE</scope>
    <source>
        <strain evidence="1">JHB</strain>
    </source>
</reference>
<accession>A0A1D9GAC9</accession>
<protein>
    <recommendedName>
        <fullName evidence="2">SPOR domain-containing protein</fullName>
    </recommendedName>
</protein>